<keyword evidence="2" id="KW-1185">Reference proteome</keyword>
<dbReference type="EMBL" id="NHTK01005855">
    <property type="protein sequence ID" value="PPQ72728.1"/>
    <property type="molecule type" value="Genomic_DNA"/>
</dbReference>
<accession>A0A409W2P8</accession>
<dbReference type="AlphaFoldDB" id="A0A409W2P8"/>
<dbReference type="Proteomes" id="UP000284842">
    <property type="component" value="Unassembled WGS sequence"/>
</dbReference>
<organism evidence="1 2">
    <name type="scientific">Panaeolus cyanescens</name>
    <dbReference type="NCBI Taxonomy" id="181874"/>
    <lineage>
        <taxon>Eukaryota</taxon>
        <taxon>Fungi</taxon>
        <taxon>Dikarya</taxon>
        <taxon>Basidiomycota</taxon>
        <taxon>Agaricomycotina</taxon>
        <taxon>Agaricomycetes</taxon>
        <taxon>Agaricomycetidae</taxon>
        <taxon>Agaricales</taxon>
        <taxon>Agaricineae</taxon>
        <taxon>Galeropsidaceae</taxon>
        <taxon>Panaeolus</taxon>
    </lineage>
</organism>
<dbReference type="InParanoid" id="A0A409W2P8"/>
<gene>
    <name evidence="1" type="ORF">CVT24_012562</name>
</gene>
<protein>
    <submittedName>
        <fullName evidence="1">Uncharacterized protein</fullName>
    </submittedName>
</protein>
<evidence type="ECO:0000313" key="2">
    <source>
        <dbReference type="Proteomes" id="UP000284842"/>
    </source>
</evidence>
<sequence length="157" mass="17323">MTETCITPSDEWIDLVPGAEEDTRLEANLIQATRVSITYAKGIKLYVATDPVSRRCTFQSTWRVFFSEVNPKDTFTSSPYSSRGSSSTLSPYSSGGLSPWIYHDKSGGSNVIAFARARYCSGQRRRLKNAVPRIDTSFTKGVAHNQAPSGQSNIVFN</sequence>
<reference evidence="1 2" key="1">
    <citation type="journal article" date="2018" name="Evol. Lett.">
        <title>Horizontal gene cluster transfer increased hallucinogenic mushroom diversity.</title>
        <authorList>
            <person name="Reynolds H.T."/>
            <person name="Vijayakumar V."/>
            <person name="Gluck-Thaler E."/>
            <person name="Korotkin H.B."/>
            <person name="Matheny P.B."/>
            <person name="Slot J.C."/>
        </authorList>
    </citation>
    <scope>NUCLEOTIDE SEQUENCE [LARGE SCALE GENOMIC DNA]</scope>
    <source>
        <strain evidence="1 2">2629</strain>
    </source>
</reference>
<comment type="caution">
    <text evidence="1">The sequence shown here is derived from an EMBL/GenBank/DDBJ whole genome shotgun (WGS) entry which is preliminary data.</text>
</comment>
<name>A0A409W2P8_9AGAR</name>
<proteinExistence type="predicted"/>
<evidence type="ECO:0000313" key="1">
    <source>
        <dbReference type="EMBL" id="PPQ72728.1"/>
    </source>
</evidence>